<sequence>MGTRPGTGKADDEIGSWLDRIHDTHDEFAYRYVYAAYLAVRPPRRERRSGEVTLTVEPGGGHLLRAGSADPGLRLRDDAECEAFLAHLVGRYCRGRHSSMEEWEAAAHGRYVADLRGWE</sequence>
<name>A0A171DNU4_9ACTN</name>
<comment type="caution">
    <text evidence="1">The sequence shown here is derived from an EMBL/GenBank/DDBJ whole genome shotgun (WGS) entry which is preliminary data.</text>
</comment>
<dbReference type="Proteomes" id="UP000077701">
    <property type="component" value="Unassembled WGS sequence"/>
</dbReference>
<reference evidence="1 2" key="1">
    <citation type="journal article" date="2016" name="Genome Announc.">
        <title>Draft Genome Sequence of Planomonospora sphaerica JCM9374, a Rare Actinomycete.</title>
        <authorList>
            <person name="Dohra H."/>
            <person name="Suzuki T."/>
            <person name="Inoue Y."/>
            <person name="Kodani S."/>
        </authorList>
    </citation>
    <scope>NUCLEOTIDE SEQUENCE [LARGE SCALE GENOMIC DNA]</scope>
    <source>
        <strain evidence="1 2">JCM 9374</strain>
    </source>
</reference>
<dbReference type="EMBL" id="BDCX01000019">
    <property type="protein sequence ID" value="GAT70726.1"/>
    <property type="molecule type" value="Genomic_DNA"/>
</dbReference>
<dbReference type="RefSeq" id="WP_068903262.1">
    <property type="nucleotide sequence ID" value="NZ_BDCX01000019.1"/>
</dbReference>
<dbReference type="OrthoDB" id="3383178at2"/>
<protein>
    <submittedName>
        <fullName evidence="1">Uncharacterized protein</fullName>
    </submittedName>
</protein>
<organism evidence="1 2">
    <name type="scientific">Planomonospora sphaerica</name>
    <dbReference type="NCBI Taxonomy" id="161355"/>
    <lineage>
        <taxon>Bacteria</taxon>
        <taxon>Bacillati</taxon>
        <taxon>Actinomycetota</taxon>
        <taxon>Actinomycetes</taxon>
        <taxon>Streptosporangiales</taxon>
        <taxon>Streptosporangiaceae</taxon>
        <taxon>Planomonospora</taxon>
    </lineage>
</organism>
<gene>
    <name evidence="1" type="ORF">PS9374_06412</name>
</gene>
<proteinExistence type="predicted"/>
<accession>A0A171DNU4</accession>
<keyword evidence="2" id="KW-1185">Reference proteome</keyword>
<dbReference type="AlphaFoldDB" id="A0A171DNU4"/>
<evidence type="ECO:0000313" key="1">
    <source>
        <dbReference type="EMBL" id="GAT70726.1"/>
    </source>
</evidence>
<dbReference type="STRING" id="161355.PS9374_06412"/>
<evidence type="ECO:0000313" key="2">
    <source>
        <dbReference type="Proteomes" id="UP000077701"/>
    </source>
</evidence>
<reference evidence="2" key="2">
    <citation type="submission" date="2016-04" db="EMBL/GenBank/DDBJ databases">
        <title>Planomonospora sphaerica JCM9374 whole genome shotgun sequence.</title>
        <authorList>
            <person name="Suzuki T."/>
            <person name="Dohra H."/>
            <person name="Kodani S."/>
        </authorList>
    </citation>
    <scope>NUCLEOTIDE SEQUENCE [LARGE SCALE GENOMIC DNA]</scope>
    <source>
        <strain evidence="2">JCM 9374</strain>
    </source>
</reference>